<gene>
    <name evidence="7" type="ORF">A2788_00670</name>
</gene>
<keyword evidence="3 5" id="KW-0732">Signal</keyword>
<dbReference type="PANTHER" id="PTHR30483:SF6">
    <property type="entry name" value="PERIPLASMIC BINDING PROTEIN OF ABC TRANSPORTER FOR NATURAL AMINO ACIDS"/>
    <property type="match status" value="1"/>
</dbReference>
<dbReference type="AlphaFoldDB" id="A0A1F4XJZ7"/>
<dbReference type="InterPro" id="IPR028081">
    <property type="entry name" value="Leu-bd"/>
</dbReference>
<accession>A0A1F4XJZ7</accession>
<protein>
    <recommendedName>
        <fullName evidence="6">Leucine-binding protein domain-containing protein</fullName>
    </recommendedName>
</protein>
<reference evidence="7 8" key="1">
    <citation type="journal article" date="2016" name="Nat. Commun.">
        <title>Thousands of microbial genomes shed light on interconnected biogeochemical processes in an aquifer system.</title>
        <authorList>
            <person name="Anantharaman K."/>
            <person name="Brown C.T."/>
            <person name="Hug L.A."/>
            <person name="Sharon I."/>
            <person name="Castelle C.J."/>
            <person name="Probst A.J."/>
            <person name="Thomas B.C."/>
            <person name="Singh A."/>
            <person name="Wilkins M.J."/>
            <person name="Karaoz U."/>
            <person name="Brodie E.L."/>
            <person name="Williams K.H."/>
            <person name="Hubbard S.S."/>
            <person name="Banfield J.F."/>
        </authorList>
    </citation>
    <scope>NUCLEOTIDE SEQUENCE [LARGE SCALE GENOMIC DNA]</scope>
</reference>
<evidence type="ECO:0000256" key="1">
    <source>
        <dbReference type="ARBA" id="ARBA00010062"/>
    </source>
</evidence>
<feature type="domain" description="Leucine-binding protein" evidence="6">
    <location>
        <begin position="37"/>
        <end position="376"/>
    </location>
</feature>
<sequence>MTKKTLISLAIFTLSAFVLTACAGVGPYGDKTAAGSLKIGFVGALTGDAAAYGDPSQKGVQLAVEELNAAGGIKGRQLVVIYEDAKCNGRDATTALQKLINVDQVKIVIGGSCSGETLPMAPIAENNQLLLFSPLATSPRITNAGDFIFRNAPSDALAGDALAKGAYNTFKYKKVALISENTDYAQGIREVFSKKFKELGGEIVADENYNPELTDFRAQLVKIKQTKPKALLINSQGPQTGSLIAIQARELALNVPILTNEVLGSTAGIKHAGDAVNGMVWAQPALDEESSPVTKQFLAAYRAKYNEEPSYPFYAATSYDALKILAKGVELVGEDTAKLRDWLYQLRNYDGASGVASIDENGDTVRELLLFVAKNGKIERY</sequence>
<organism evidence="7 8">
    <name type="scientific">Candidatus Abawacabacteria bacterium RIFCSPHIGHO2_01_FULL_46_8</name>
    <dbReference type="NCBI Taxonomy" id="1817815"/>
    <lineage>
        <taxon>Bacteria</taxon>
        <taxon>Candidatus Abawacaibacteriota</taxon>
    </lineage>
</organism>
<keyword evidence="2" id="KW-0813">Transport</keyword>
<dbReference type="EMBL" id="MEWS01000023">
    <property type="protein sequence ID" value="OGC82035.1"/>
    <property type="molecule type" value="Genomic_DNA"/>
</dbReference>
<evidence type="ECO:0000259" key="6">
    <source>
        <dbReference type="Pfam" id="PF13458"/>
    </source>
</evidence>
<dbReference type="PANTHER" id="PTHR30483">
    <property type="entry name" value="LEUCINE-SPECIFIC-BINDING PROTEIN"/>
    <property type="match status" value="1"/>
</dbReference>
<evidence type="ECO:0000313" key="8">
    <source>
        <dbReference type="Proteomes" id="UP000177521"/>
    </source>
</evidence>
<evidence type="ECO:0000313" key="7">
    <source>
        <dbReference type="EMBL" id="OGC82035.1"/>
    </source>
</evidence>
<dbReference type="Pfam" id="PF13458">
    <property type="entry name" value="Peripla_BP_6"/>
    <property type="match status" value="1"/>
</dbReference>
<evidence type="ECO:0000256" key="3">
    <source>
        <dbReference type="ARBA" id="ARBA00022729"/>
    </source>
</evidence>
<proteinExistence type="inferred from homology"/>
<name>A0A1F4XJZ7_9BACT</name>
<dbReference type="GO" id="GO:0006865">
    <property type="term" value="P:amino acid transport"/>
    <property type="evidence" value="ECO:0007669"/>
    <property type="project" value="UniProtKB-KW"/>
</dbReference>
<keyword evidence="4" id="KW-0029">Amino-acid transport</keyword>
<dbReference type="SUPFAM" id="SSF53822">
    <property type="entry name" value="Periplasmic binding protein-like I"/>
    <property type="match status" value="1"/>
</dbReference>
<dbReference type="PRINTS" id="PR00337">
    <property type="entry name" value="LEUILEVALBP"/>
</dbReference>
<comment type="similarity">
    <text evidence="1">Belongs to the leucine-binding protein family.</text>
</comment>
<dbReference type="InterPro" id="IPR000709">
    <property type="entry name" value="Leu_Ile_Val-bd"/>
</dbReference>
<evidence type="ECO:0000256" key="4">
    <source>
        <dbReference type="ARBA" id="ARBA00022970"/>
    </source>
</evidence>
<dbReference type="PROSITE" id="PS51257">
    <property type="entry name" value="PROKAR_LIPOPROTEIN"/>
    <property type="match status" value="1"/>
</dbReference>
<comment type="caution">
    <text evidence="7">The sequence shown here is derived from an EMBL/GenBank/DDBJ whole genome shotgun (WGS) entry which is preliminary data.</text>
</comment>
<dbReference type="Proteomes" id="UP000177521">
    <property type="component" value="Unassembled WGS sequence"/>
</dbReference>
<dbReference type="CDD" id="cd19984">
    <property type="entry name" value="PBP1_ABC_ligand_binding-like"/>
    <property type="match status" value="1"/>
</dbReference>
<dbReference type="InterPro" id="IPR028082">
    <property type="entry name" value="Peripla_BP_I"/>
</dbReference>
<dbReference type="InterPro" id="IPR051010">
    <property type="entry name" value="BCAA_transport"/>
</dbReference>
<dbReference type="Gene3D" id="3.40.50.2300">
    <property type="match status" value="2"/>
</dbReference>
<evidence type="ECO:0000256" key="5">
    <source>
        <dbReference type="SAM" id="SignalP"/>
    </source>
</evidence>
<feature type="chain" id="PRO_5009515385" description="Leucine-binding protein domain-containing protein" evidence="5">
    <location>
        <begin position="24"/>
        <end position="381"/>
    </location>
</feature>
<evidence type="ECO:0000256" key="2">
    <source>
        <dbReference type="ARBA" id="ARBA00022448"/>
    </source>
</evidence>
<feature type="signal peptide" evidence="5">
    <location>
        <begin position="1"/>
        <end position="23"/>
    </location>
</feature>